<feature type="transmembrane region" description="Helical" evidence="9">
    <location>
        <begin position="573"/>
        <end position="594"/>
    </location>
</feature>
<feature type="transmembrane region" description="Helical" evidence="9">
    <location>
        <begin position="783"/>
        <end position="806"/>
    </location>
</feature>
<keyword evidence="6 9" id="KW-1133">Transmembrane helix</keyword>
<evidence type="ECO:0000256" key="9">
    <source>
        <dbReference type="SAM" id="Phobius"/>
    </source>
</evidence>
<evidence type="ECO:0000256" key="2">
    <source>
        <dbReference type="ARBA" id="ARBA00007992"/>
    </source>
</evidence>
<dbReference type="InterPro" id="IPR036188">
    <property type="entry name" value="FAD/NAD-bd_sf"/>
</dbReference>
<feature type="transmembrane region" description="Helical" evidence="9">
    <location>
        <begin position="447"/>
        <end position="465"/>
    </location>
</feature>
<keyword evidence="8 9" id="KW-0472">Membrane</keyword>
<evidence type="ECO:0000313" key="12">
    <source>
        <dbReference type="Proteomes" id="UP000191500"/>
    </source>
</evidence>
<organism evidence="11 12">
    <name type="scientific">Penicillium coprophilum</name>
    <dbReference type="NCBI Taxonomy" id="36646"/>
    <lineage>
        <taxon>Eukaryota</taxon>
        <taxon>Fungi</taxon>
        <taxon>Dikarya</taxon>
        <taxon>Ascomycota</taxon>
        <taxon>Pezizomycotina</taxon>
        <taxon>Eurotiomycetes</taxon>
        <taxon>Eurotiomycetidae</taxon>
        <taxon>Eurotiales</taxon>
        <taxon>Aspergillaceae</taxon>
        <taxon>Penicillium</taxon>
    </lineage>
</organism>
<dbReference type="SUPFAM" id="SSF51905">
    <property type="entry name" value="FAD/NAD(P)-binding domain"/>
    <property type="match status" value="1"/>
</dbReference>
<dbReference type="AlphaFoldDB" id="A0A1V6V0L5"/>
<dbReference type="PANTHER" id="PTHR47356">
    <property type="entry name" value="FAD-DEPENDENT MONOOXYGENASE ASQG-RELATED"/>
    <property type="match status" value="1"/>
</dbReference>
<comment type="caution">
    <text evidence="11">The sequence shown here is derived from an EMBL/GenBank/DDBJ whole genome shotgun (WGS) entry which is preliminary data.</text>
</comment>
<keyword evidence="3" id="KW-0285">Flavoprotein</keyword>
<evidence type="ECO:0000256" key="3">
    <source>
        <dbReference type="ARBA" id="ARBA00022630"/>
    </source>
</evidence>
<dbReference type="InterPro" id="IPR050562">
    <property type="entry name" value="FAD_mOase_fung"/>
</dbReference>
<keyword evidence="4 9" id="KW-0812">Transmembrane</keyword>
<name>A0A1V6V0L5_9EURO</name>
<feature type="domain" description="FAD-binding" evidence="10">
    <location>
        <begin position="257"/>
        <end position="352"/>
    </location>
</feature>
<evidence type="ECO:0000313" key="11">
    <source>
        <dbReference type="EMBL" id="OQE44214.1"/>
    </source>
</evidence>
<evidence type="ECO:0000256" key="6">
    <source>
        <dbReference type="ARBA" id="ARBA00022989"/>
    </source>
</evidence>
<comment type="subcellular location">
    <subcellularLocation>
        <location evidence="1">Membrane</location>
    </subcellularLocation>
</comment>
<keyword evidence="7" id="KW-0560">Oxidoreductase</keyword>
<evidence type="ECO:0000256" key="1">
    <source>
        <dbReference type="ARBA" id="ARBA00004370"/>
    </source>
</evidence>
<evidence type="ECO:0000256" key="5">
    <source>
        <dbReference type="ARBA" id="ARBA00022827"/>
    </source>
</evidence>
<dbReference type="GO" id="GO:0016020">
    <property type="term" value="C:membrane"/>
    <property type="evidence" value="ECO:0007669"/>
    <property type="project" value="UniProtKB-SubCell"/>
</dbReference>
<evidence type="ECO:0000259" key="10">
    <source>
        <dbReference type="Pfam" id="PF01494"/>
    </source>
</evidence>
<dbReference type="PRINTS" id="PR00420">
    <property type="entry name" value="RNGMNOXGNASE"/>
</dbReference>
<proteinExistence type="inferred from homology"/>
<evidence type="ECO:0000256" key="8">
    <source>
        <dbReference type="ARBA" id="ARBA00023136"/>
    </source>
</evidence>
<reference evidence="12" key="1">
    <citation type="journal article" date="2017" name="Nat. Microbiol.">
        <title>Global analysis of biosynthetic gene clusters reveals vast potential of secondary metabolite production in Penicillium species.</title>
        <authorList>
            <person name="Nielsen J.C."/>
            <person name="Grijseels S."/>
            <person name="Prigent S."/>
            <person name="Ji B."/>
            <person name="Dainat J."/>
            <person name="Nielsen K.F."/>
            <person name="Frisvad J.C."/>
            <person name="Workman M."/>
            <person name="Nielsen J."/>
        </authorList>
    </citation>
    <scope>NUCLEOTIDE SEQUENCE [LARGE SCALE GENOMIC DNA]</scope>
    <source>
        <strain evidence="12">IBT 31321</strain>
    </source>
</reference>
<protein>
    <recommendedName>
        <fullName evidence="10">FAD-binding domain-containing protein</fullName>
    </recommendedName>
</protein>
<keyword evidence="12" id="KW-1185">Reference proteome</keyword>
<evidence type="ECO:0000256" key="7">
    <source>
        <dbReference type="ARBA" id="ARBA00023002"/>
    </source>
</evidence>
<evidence type="ECO:0000256" key="4">
    <source>
        <dbReference type="ARBA" id="ARBA00022692"/>
    </source>
</evidence>
<comment type="similarity">
    <text evidence="2">Belongs to the paxM FAD-dependent monooxygenase family.</text>
</comment>
<dbReference type="PANTHER" id="PTHR47356:SF2">
    <property type="entry name" value="FAD-BINDING DOMAIN-CONTAINING PROTEIN-RELATED"/>
    <property type="match status" value="1"/>
</dbReference>
<dbReference type="Proteomes" id="UP000191500">
    <property type="component" value="Unassembled WGS sequence"/>
</dbReference>
<feature type="domain" description="FAD-binding" evidence="10">
    <location>
        <begin position="7"/>
        <end position="173"/>
    </location>
</feature>
<dbReference type="EMBL" id="MDDG01000002">
    <property type="protein sequence ID" value="OQE44214.1"/>
    <property type="molecule type" value="Genomic_DNA"/>
</dbReference>
<accession>A0A1V6V0L5</accession>
<feature type="transmembrane region" description="Helical" evidence="9">
    <location>
        <begin position="537"/>
        <end position="553"/>
    </location>
</feature>
<feature type="transmembrane region" description="Helical" evidence="9">
    <location>
        <begin position="697"/>
        <end position="717"/>
    </location>
</feature>
<dbReference type="STRING" id="36646.A0A1V6V0L5"/>
<feature type="transmembrane region" description="Helical" evidence="9">
    <location>
        <begin position="752"/>
        <end position="771"/>
    </location>
</feature>
<dbReference type="GO" id="GO:0071949">
    <property type="term" value="F:FAD binding"/>
    <property type="evidence" value="ECO:0007669"/>
    <property type="project" value="InterPro"/>
</dbReference>
<feature type="transmembrane region" description="Helical" evidence="9">
    <location>
        <begin position="648"/>
        <end position="667"/>
    </location>
</feature>
<dbReference type="Pfam" id="PF01494">
    <property type="entry name" value="FAD_binding_3"/>
    <property type="match status" value="2"/>
</dbReference>
<dbReference type="InterPro" id="IPR002938">
    <property type="entry name" value="FAD-bd"/>
</dbReference>
<feature type="transmembrane region" description="Helical" evidence="9">
    <location>
        <begin position="615"/>
        <end position="636"/>
    </location>
</feature>
<keyword evidence="5" id="KW-0274">FAD</keyword>
<dbReference type="Gene3D" id="3.50.50.60">
    <property type="entry name" value="FAD/NAD(P)-binding domain"/>
    <property type="match status" value="1"/>
</dbReference>
<sequence length="829" mass="92000">MDQKPFKVIIVGGSIAGLSLALMLERNGIDFVILEAYPSIAPQVGASFAVLPNGFRILDQLGCYETVLETAQYPVDKFHFRDSQGKSFWTFDNFNEASLRRHGYPIAFLDRRMVIEILYEKIQDKSKVITSQRVESIENGSLSATVTTTTGKTYTGNMVIGADGIHSKVRQEMWKAAKKIDPTWIGPKEESALPATYACIFGISKGVEGIEKGTLSSVFNENFSYLIASGPSDLTYWFLVRNMGTTYYGADIPRFTKEEETEFAKEHFNDQVTPTLKYSALYETKIASVYSTLPEYVYKKWHFQRTMTIGDASHKFEPLTGQGGNNAMETAASLTNHLVAALKNCQSGTLSSAEITKIFESVQKEREDRAWGLIRACHNRQRLECMETPVLKFMAKHVVSHYPKSLVLGKWIDTYSPAVSLNMLPLPHRPREIAYFDERFRTPTSRGAASIMLYAVYFFLAWLGHRQLSTALRANGTMGFVRQALQSQSVLLPEGVETPLRQVYTGIGPVDLFLRIIVTIFLPTVANFSAPEQPLQVLYFLAFMLPIIAILTVEGFRPRNKWTLLAIPSIWAFLYQLRGIGMIAPLCFASSTYISSHISYFTPSTRTLPESTARAILPALVLGFIVPTIMLFFPLADALNTRQVFIALWQPAPIYVVVLTQIFSRVIKSIGWGTPAQADTTAAEGESNRDIAHLQTLYAVAGGVAACFHVALLLTWATSGTDFITKAFIPSDAFAQVATLADGVFVFFQNDFLLAAAATLLWCLASVWDLYRLGVSNVSWQVGLAGLILGSVAIGPGATAAAVWYWREEVMSRTYFLRHGPVSSSTKSV</sequence>
<dbReference type="GO" id="GO:0004497">
    <property type="term" value="F:monooxygenase activity"/>
    <property type="evidence" value="ECO:0007669"/>
    <property type="project" value="InterPro"/>
</dbReference>
<gene>
    <name evidence="11" type="ORF">PENCOP_c002G00762</name>
</gene>